<organism evidence="7 8">
    <name type="scientific">Beijerinckia indica subsp. indica (strain ATCC 9039 / DSM 1715 / NCIMB 8712)</name>
    <dbReference type="NCBI Taxonomy" id="395963"/>
    <lineage>
        <taxon>Bacteria</taxon>
        <taxon>Pseudomonadati</taxon>
        <taxon>Pseudomonadota</taxon>
        <taxon>Alphaproteobacteria</taxon>
        <taxon>Hyphomicrobiales</taxon>
        <taxon>Beijerinckiaceae</taxon>
        <taxon>Beijerinckia</taxon>
    </lineage>
</organism>
<dbReference type="HOGENOM" id="CLU_043960_4_1_5"/>
<dbReference type="GO" id="GO:0016920">
    <property type="term" value="F:pyroglutamyl-peptidase activity"/>
    <property type="evidence" value="ECO:0007669"/>
    <property type="project" value="UniProtKB-EC"/>
</dbReference>
<dbReference type="InterPro" id="IPR033694">
    <property type="entry name" value="PGPEP1_Cys_AS"/>
</dbReference>
<dbReference type="RefSeq" id="WP_012384646.1">
    <property type="nucleotide sequence ID" value="NC_010581.1"/>
</dbReference>
<dbReference type="Pfam" id="PF01470">
    <property type="entry name" value="Peptidase_C15"/>
    <property type="match status" value="1"/>
</dbReference>
<dbReference type="SUPFAM" id="SSF53182">
    <property type="entry name" value="Pyrrolidone carboxyl peptidase (pyroglutamate aminopeptidase)"/>
    <property type="match status" value="1"/>
</dbReference>
<evidence type="ECO:0000256" key="5">
    <source>
        <dbReference type="ARBA" id="ARBA00022807"/>
    </source>
</evidence>
<dbReference type="PIRSF" id="PIRSF015592">
    <property type="entry name" value="Prld-crbxl_pptds"/>
    <property type="match status" value="1"/>
</dbReference>
<protein>
    <recommendedName>
        <fullName evidence="6">Pyroglutamyl-peptidase I</fullName>
        <ecNumber evidence="6">3.4.19.3</ecNumber>
    </recommendedName>
</protein>
<comment type="similarity">
    <text evidence="1">Belongs to the peptidase C15 family.</text>
</comment>
<dbReference type="AlphaFoldDB" id="B2IC34"/>
<dbReference type="Proteomes" id="UP000001695">
    <property type="component" value="Chromosome"/>
</dbReference>
<evidence type="ECO:0000256" key="1">
    <source>
        <dbReference type="ARBA" id="ARBA00006641"/>
    </source>
</evidence>
<dbReference type="Gene3D" id="3.40.630.20">
    <property type="entry name" value="Peptidase C15, pyroglutamyl peptidase I-like"/>
    <property type="match status" value="1"/>
</dbReference>
<feature type="active site" evidence="6">
    <location>
        <position position="151"/>
    </location>
</feature>
<dbReference type="PANTHER" id="PTHR23402">
    <property type="entry name" value="PROTEASE FAMILY C15 PYROGLUTAMYL-PEPTIDASE I-RELATED"/>
    <property type="match status" value="1"/>
</dbReference>
<evidence type="ECO:0000256" key="4">
    <source>
        <dbReference type="ARBA" id="ARBA00022801"/>
    </source>
</evidence>
<sequence>MSHTDVRLLVTGFGRFPGAPRNPTATLMHRLTRHHARLERFGIDVTCAILPVVYADLPEQLDSLLNHSHPDGVLHFGLAPRRTVFSVETRALNRRSPLRFDAGGARPARAFIAAGGAFSLHSRFPAQAITTTLEQAHIPSGLSRDAGDYLCNMALYLSCRSGVASTGFIHVPARVRPRPDTMPQPLTLAMLERAALITIFVMAHDLRVKRRLDRTKIQSCDKGTP</sequence>
<evidence type="ECO:0000313" key="8">
    <source>
        <dbReference type="Proteomes" id="UP000001695"/>
    </source>
</evidence>
<dbReference type="InterPro" id="IPR036440">
    <property type="entry name" value="Peptidase_C15-like_sf"/>
</dbReference>
<gene>
    <name evidence="7" type="ordered locus">Bind_1658</name>
</gene>
<dbReference type="KEGG" id="bid:Bind_1658"/>
<keyword evidence="4" id="KW-0378">Hydrolase</keyword>
<keyword evidence="8" id="KW-1185">Reference proteome</keyword>
<dbReference type="PROSITE" id="PS01334">
    <property type="entry name" value="PYRASE_CYS"/>
    <property type="match status" value="1"/>
</dbReference>
<reference evidence="7 8" key="2">
    <citation type="journal article" date="2010" name="J. Bacteriol.">
        <title>Complete genome sequence of Beijerinckia indica subsp. indica.</title>
        <authorList>
            <person name="Tamas I."/>
            <person name="Dedysh S.N."/>
            <person name="Liesack W."/>
            <person name="Stott M.B."/>
            <person name="Alam M."/>
            <person name="Murrell J.C."/>
            <person name="Dunfield P.F."/>
        </authorList>
    </citation>
    <scope>NUCLEOTIDE SEQUENCE [LARGE SCALE GENOMIC DNA]</scope>
    <source>
        <strain evidence="8">ATCC 9039 / DSM 1715 / NCIMB 8712</strain>
    </source>
</reference>
<keyword evidence="5" id="KW-0788">Thiol protease</keyword>
<name>B2IC34_BEII9</name>
<dbReference type="InterPro" id="IPR000816">
    <property type="entry name" value="Peptidase_C15"/>
</dbReference>
<dbReference type="PANTHER" id="PTHR23402:SF1">
    <property type="entry name" value="PYROGLUTAMYL-PEPTIDASE I"/>
    <property type="match status" value="1"/>
</dbReference>
<reference evidence="8" key="1">
    <citation type="submission" date="2008-03" db="EMBL/GenBank/DDBJ databases">
        <title>Complete sequence of chromosome of Beijerinckia indica subsp. indica ATCC 9039.</title>
        <authorList>
            <consortium name="US DOE Joint Genome Institute"/>
            <person name="Copeland A."/>
            <person name="Lucas S."/>
            <person name="Lapidus A."/>
            <person name="Glavina del Rio T."/>
            <person name="Dalin E."/>
            <person name="Tice H."/>
            <person name="Bruce D."/>
            <person name="Goodwin L."/>
            <person name="Pitluck S."/>
            <person name="LaButti K."/>
            <person name="Schmutz J."/>
            <person name="Larimer F."/>
            <person name="Land M."/>
            <person name="Hauser L."/>
            <person name="Kyrpides N."/>
            <person name="Mikhailova N."/>
            <person name="Dunfield P.F."/>
            <person name="Dedysh S.N."/>
            <person name="Liesack W."/>
            <person name="Saw J.H."/>
            <person name="Alam M."/>
            <person name="Chen Y."/>
            <person name="Murrell J.C."/>
            <person name="Richardson P."/>
        </authorList>
    </citation>
    <scope>NUCLEOTIDE SEQUENCE [LARGE SCALE GENOMIC DNA]</scope>
    <source>
        <strain evidence="8">ATCC 9039 / DSM 1715 / NCIMB 8712</strain>
    </source>
</reference>
<evidence type="ECO:0000313" key="7">
    <source>
        <dbReference type="EMBL" id="ACB95289.1"/>
    </source>
</evidence>
<proteinExistence type="inferred from homology"/>
<evidence type="ECO:0000256" key="6">
    <source>
        <dbReference type="PROSITE-ProRule" id="PRU10077"/>
    </source>
</evidence>
<dbReference type="OrthoDB" id="9779738at2"/>
<dbReference type="GO" id="GO:0006508">
    <property type="term" value="P:proteolysis"/>
    <property type="evidence" value="ECO:0007669"/>
    <property type="project" value="UniProtKB-KW"/>
</dbReference>
<dbReference type="EC" id="3.4.19.3" evidence="6"/>
<dbReference type="PRINTS" id="PR00706">
    <property type="entry name" value="PYROGLUPTASE"/>
</dbReference>
<accession>B2IC34</accession>
<dbReference type="eggNOG" id="COG2039">
    <property type="taxonomic scope" value="Bacteria"/>
</dbReference>
<evidence type="ECO:0000256" key="3">
    <source>
        <dbReference type="ARBA" id="ARBA00022670"/>
    </source>
</evidence>
<dbReference type="GO" id="GO:0005829">
    <property type="term" value="C:cytosol"/>
    <property type="evidence" value="ECO:0007669"/>
    <property type="project" value="InterPro"/>
</dbReference>
<dbReference type="EMBL" id="CP001016">
    <property type="protein sequence ID" value="ACB95289.1"/>
    <property type="molecule type" value="Genomic_DNA"/>
</dbReference>
<keyword evidence="2" id="KW-0963">Cytoplasm</keyword>
<evidence type="ECO:0000256" key="2">
    <source>
        <dbReference type="ARBA" id="ARBA00022490"/>
    </source>
</evidence>
<keyword evidence="3" id="KW-0645">Protease</keyword>
<dbReference type="InterPro" id="IPR016125">
    <property type="entry name" value="Peptidase_C15-like"/>
</dbReference>
<comment type="catalytic activity">
    <reaction evidence="6">
        <text>Release of an N-terminal pyroglutamyl group from a polypeptide, the second amino acid generally not being Pro.</text>
        <dbReference type="EC" id="3.4.19.3"/>
    </reaction>
</comment>